<dbReference type="OrthoDB" id="8947983at2759"/>
<evidence type="ECO:0000259" key="2">
    <source>
        <dbReference type="PROSITE" id="PS50835"/>
    </source>
</evidence>
<evidence type="ECO:0000313" key="3">
    <source>
        <dbReference type="EMBL" id="KAJ3594006.1"/>
    </source>
</evidence>
<dbReference type="EMBL" id="JANIIK010000112">
    <property type="protein sequence ID" value="KAJ3594006.1"/>
    <property type="molecule type" value="Genomic_DNA"/>
</dbReference>
<evidence type="ECO:0000313" key="4">
    <source>
        <dbReference type="Proteomes" id="UP001148018"/>
    </source>
</evidence>
<feature type="compositionally biased region" description="Basic and acidic residues" evidence="1">
    <location>
        <begin position="67"/>
        <end position="79"/>
    </location>
</feature>
<dbReference type="PROSITE" id="PS50835">
    <property type="entry name" value="IG_LIKE"/>
    <property type="match status" value="1"/>
</dbReference>
<dbReference type="Pfam" id="PF07679">
    <property type="entry name" value="I-set"/>
    <property type="match status" value="1"/>
</dbReference>
<sequence length="101" mass="11279">MVSWLKNGTEVEPDNQFVVTLDQGRFASLTINGVSMENSGIYSMIVQNKYGGESVDIVPRPSQSSRRARDEKSHPHQEKTWVSVSCSQRGFNRGIQHGRGV</sequence>
<keyword evidence="4" id="KW-1185">Reference proteome</keyword>
<accession>A0A9Q0DT52</accession>
<reference evidence="3" key="1">
    <citation type="submission" date="2022-07" db="EMBL/GenBank/DDBJ databases">
        <title>Chromosome-level genome of Muraenolepis orangiensis.</title>
        <authorList>
            <person name="Kim J."/>
        </authorList>
    </citation>
    <scope>NUCLEOTIDE SEQUENCE</scope>
    <source>
        <strain evidence="3">KU_S4_2022</strain>
        <tissue evidence="3">Muscle</tissue>
    </source>
</reference>
<gene>
    <name evidence="3" type="ORF">NHX12_006338</name>
</gene>
<dbReference type="Gene3D" id="2.60.40.10">
    <property type="entry name" value="Immunoglobulins"/>
    <property type="match status" value="1"/>
</dbReference>
<dbReference type="SUPFAM" id="SSF48726">
    <property type="entry name" value="Immunoglobulin"/>
    <property type="match status" value="1"/>
</dbReference>
<comment type="caution">
    <text evidence="3">The sequence shown here is derived from an EMBL/GenBank/DDBJ whole genome shotgun (WGS) entry which is preliminary data.</text>
</comment>
<protein>
    <recommendedName>
        <fullName evidence="2">Ig-like domain-containing protein</fullName>
    </recommendedName>
</protein>
<proteinExistence type="predicted"/>
<feature type="domain" description="Ig-like" evidence="2">
    <location>
        <begin position="1"/>
        <end position="56"/>
    </location>
</feature>
<dbReference type="InterPro" id="IPR013783">
    <property type="entry name" value="Ig-like_fold"/>
</dbReference>
<dbReference type="AlphaFoldDB" id="A0A9Q0DT52"/>
<organism evidence="3 4">
    <name type="scientific">Muraenolepis orangiensis</name>
    <name type="common">Patagonian moray cod</name>
    <dbReference type="NCBI Taxonomy" id="630683"/>
    <lineage>
        <taxon>Eukaryota</taxon>
        <taxon>Metazoa</taxon>
        <taxon>Chordata</taxon>
        <taxon>Craniata</taxon>
        <taxon>Vertebrata</taxon>
        <taxon>Euteleostomi</taxon>
        <taxon>Actinopterygii</taxon>
        <taxon>Neopterygii</taxon>
        <taxon>Teleostei</taxon>
        <taxon>Neoteleostei</taxon>
        <taxon>Acanthomorphata</taxon>
        <taxon>Zeiogadaria</taxon>
        <taxon>Gadariae</taxon>
        <taxon>Gadiformes</taxon>
        <taxon>Muraenolepidoidei</taxon>
        <taxon>Muraenolepididae</taxon>
        <taxon>Muraenolepis</taxon>
    </lineage>
</organism>
<feature type="region of interest" description="Disordered" evidence="1">
    <location>
        <begin position="54"/>
        <end position="82"/>
    </location>
</feature>
<dbReference type="InterPro" id="IPR007110">
    <property type="entry name" value="Ig-like_dom"/>
</dbReference>
<name>A0A9Q0DT52_9TELE</name>
<dbReference type="InterPro" id="IPR013098">
    <property type="entry name" value="Ig_I-set"/>
</dbReference>
<evidence type="ECO:0000256" key="1">
    <source>
        <dbReference type="SAM" id="MobiDB-lite"/>
    </source>
</evidence>
<dbReference type="InterPro" id="IPR036179">
    <property type="entry name" value="Ig-like_dom_sf"/>
</dbReference>
<dbReference type="Proteomes" id="UP001148018">
    <property type="component" value="Unassembled WGS sequence"/>
</dbReference>